<dbReference type="InterPro" id="IPR054542">
    <property type="entry name" value="Cys_met_metab_PP"/>
</dbReference>
<dbReference type="KEGG" id="mtar:DF168_00797"/>
<evidence type="ECO:0000256" key="4">
    <source>
        <dbReference type="PIRSR" id="PIRSR001434-2"/>
    </source>
</evidence>
<dbReference type="EC" id="4.4.1.8" evidence="6"/>
<accession>A0A2Z4ADW6</accession>
<evidence type="ECO:0000256" key="5">
    <source>
        <dbReference type="RuleBase" id="RU362118"/>
    </source>
</evidence>
<dbReference type="InterPro" id="IPR015424">
    <property type="entry name" value="PyrdxlP-dep_Trfase"/>
</dbReference>
<dbReference type="GO" id="GO:0019346">
    <property type="term" value="P:transsulfuration"/>
    <property type="evidence" value="ECO:0007669"/>
    <property type="project" value="InterPro"/>
</dbReference>
<dbReference type="Proteomes" id="UP000247465">
    <property type="component" value="Chromosome"/>
</dbReference>
<comment type="cofactor">
    <cofactor evidence="1 5">
        <name>pyridoxal 5'-phosphate</name>
        <dbReference type="ChEBI" id="CHEBI:597326"/>
    </cofactor>
</comment>
<keyword evidence="6" id="KW-0456">Lyase</keyword>
<organism evidence="6 7">
    <name type="scientific">Candidatus Moanibacter tarae</name>
    <dbReference type="NCBI Taxonomy" id="2200854"/>
    <lineage>
        <taxon>Bacteria</taxon>
        <taxon>Pseudomonadati</taxon>
        <taxon>Verrucomicrobiota</taxon>
        <taxon>Opitutia</taxon>
        <taxon>Puniceicoccales</taxon>
        <taxon>Puniceicoccales incertae sedis</taxon>
        <taxon>Candidatus Moanibacter</taxon>
    </lineage>
</organism>
<dbReference type="EMBL" id="CP029803">
    <property type="protein sequence ID" value="AWT59605.1"/>
    <property type="molecule type" value="Genomic_DNA"/>
</dbReference>
<dbReference type="InterPro" id="IPR000277">
    <property type="entry name" value="Cys/Met-Metab_PyrdxlP-dep_enz"/>
</dbReference>
<evidence type="ECO:0000256" key="2">
    <source>
        <dbReference type="ARBA" id="ARBA00009077"/>
    </source>
</evidence>
<dbReference type="Gene3D" id="3.40.640.10">
    <property type="entry name" value="Type I PLP-dependent aspartate aminotransferase-like (Major domain)"/>
    <property type="match status" value="1"/>
</dbReference>
<evidence type="ECO:0000313" key="7">
    <source>
        <dbReference type="Proteomes" id="UP000247465"/>
    </source>
</evidence>
<evidence type="ECO:0000313" key="6">
    <source>
        <dbReference type="EMBL" id="AWT59605.1"/>
    </source>
</evidence>
<dbReference type="GO" id="GO:0004123">
    <property type="term" value="F:cystathionine gamma-lyase activity"/>
    <property type="evidence" value="ECO:0007669"/>
    <property type="project" value="UniProtKB-ARBA"/>
</dbReference>
<reference evidence="6 7" key="1">
    <citation type="submission" date="2018-06" db="EMBL/GenBank/DDBJ databases">
        <title>Draft Genome Sequence of a Novel Marine Bacterium Related to the Verrucomicrobia.</title>
        <authorList>
            <person name="Vosseberg J."/>
            <person name="Martijn J."/>
            <person name="Ettema T.J.G."/>
        </authorList>
    </citation>
    <scope>NUCLEOTIDE SEQUENCE [LARGE SCALE GENOMIC DNA]</scope>
    <source>
        <strain evidence="6">TARA_B100001123</strain>
    </source>
</reference>
<dbReference type="InterPro" id="IPR015421">
    <property type="entry name" value="PyrdxlP-dep_Trfase_major"/>
</dbReference>
<comment type="similarity">
    <text evidence="2 5">Belongs to the trans-sulfuration enzymes family.</text>
</comment>
<sequence length="382" mass="42050">MNFETRAVHAGRKTDPTTGSIIPPLYQTATYVLEEVGKLKGFDYTRSANPTRENLEVNLASLEGGKYATAFASGMAAADSVIRLLKAHDHIVSVDDIYGGVIRLLDNIVIRSEISVDYVDGSNLQNIRDAIKPETRMLWIETPSNPLLKIIDLEEAAQIAQEHNLIYVVDSTFATPYLLRPLEFGADIVIQSTTKYLSGHNQLIGGACITNREDLHEDLFFIQKTVGAVPSPHDCWLTLLGIKTLPLRMEKHCENAQLIAEYLEQHDKVQRVAYPGLPSHPQHNIARSQQNGYGGMITLELKGGYDAGVKFLNSLSLISLAESLGSVESMITHPASMTHKSVPREDRLARGLTDGLARISVGIESLQDLIEDLKQALSQVKA</sequence>
<evidence type="ECO:0000256" key="3">
    <source>
        <dbReference type="ARBA" id="ARBA00022898"/>
    </source>
</evidence>
<dbReference type="PIRSF" id="PIRSF001434">
    <property type="entry name" value="CGS"/>
    <property type="match status" value="1"/>
</dbReference>
<evidence type="ECO:0000256" key="1">
    <source>
        <dbReference type="ARBA" id="ARBA00001933"/>
    </source>
</evidence>
<gene>
    <name evidence="6" type="primary">metC</name>
    <name evidence="6" type="ORF">DF168_00797</name>
</gene>
<protein>
    <submittedName>
        <fullName evidence="6">Cystathionine beta-lyase</fullName>
        <ecNumber evidence="6">4.4.1.8</ecNumber>
    </submittedName>
</protein>
<dbReference type="FunFam" id="3.90.1150.10:FF:000008">
    <property type="entry name" value="Cystathionine gamma-synthase"/>
    <property type="match status" value="1"/>
</dbReference>
<dbReference type="GO" id="GO:0005737">
    <property type="term" value="C:cytoplasm"/>
    <property type="evidence" value="ECO:0007669"/>
    <property type="project" value="TreeGrafter"/>
</dbReference>
<dbReference type="GO" id="GO:0030170">
    <property type="term" value="F:pyridoxal phosphate binding"/>
    <property type="evidence" value="ECO:0007669"/>
    <property type="project" value="InterPro"/>
</dbReference>
<dbReference type="SUPFAM" id="SSF53383">
    <property type="entry name" value="PLP-dependent transferases"/>
    <property type="match status" value="1"/>
</dbReference>
<dbReference type="FunFam" id="3.40.640.10:FF:000009">
    <property type="entry name" value="Cystathionine gamma-synthase homolog"/>
    <property type="match status" value="1"/>
</dbReference>
<dbReference type="CDD" id="cd00614">
    <property type="entry name" value="CGS_like"/>
    <property type="match status" value="1"/>
</dbReference>
<dbReference type="PANTHER" id="PTHR11808">
    <property type="entry name" value="TRANS-SULFURATION ENZYME FAMILY MEMBER"/>
    <property type="match status" value="1"/>
</dbReference>
<proteinExistence type="inferred from homology"/>
<dbReference type="AlphaFoldDB" id="A0A2Z4ADW6"/>
<name>A0A2Z4ADW6_9BACT</name>
<feature type="modified residue" description="N6-(pyridoxal phosphate)lysine" evidence="4">
    <location>
        <position position="195"/>
    </location>
</feature>
<keyword evidence="3 4" id="KW-0663">Pyridoxal phosphate</keyword>
<dbReference type="Pfam" id="PF01053">
    <property type="entry name" value="Cys_Met_Meta_PP"/>
    <property type="match status" value="1"/>
</dbReference>
<dbReference type="InterPro" id="IPR015422">
    <property type="entry name" value="PyrdxlP-dep_Trfase_small"/>
</dbReference>
<dbReference type="Gene3D" id="3.90.1150.10">
    <property type="entry name" value="Aspartate Aminotransferase, domain 1"/>
    <property type="match status" value="1"/>
</dbReference>
<dbReference type="PROSITE" id="PS00868">
    <property type="entry name" value="CYS_MET_METAB_PP"/>
    <property type="match status" value="1"/>
</dbReference>